<evidence type="ECO:0000313" key="4">
    <source>
        <dbReference type="Proteomes" id="UP000247476"/>
    </source>
</evidence>
<dbReference type="Gene3D" id="2.180.10.10">
    <property type="entry name" value="RHS repeat-associated core"/>
    <property type="match status" value="2"/>
</dbReference>
<dbReference type="PROSITE" id="PS50817">
    <property type="entry name" value="INTEIN_N_TER"/>
    <property type="match status" value="1"/>
</dbReference>
<dbReference type="NCBIfam" id="TIGR01643">
    <property type="entry name" value="YD_repeat_2x"/>
    <property type="match status" value="4"/>
</dbReference>
<dbReference type="PROSITE" id="PS50022">
    <property type="entry name" value="FA58C_3"/>
    <property type="match status" value="1"/>
</dbReference>
<dbReference type="SUPFAM" id="SSF51294">
    <property type="entry name" value="Hedgehog/intein (Hint) domain"/>
    <property type="match status" value="1"/>
</dbReference>
<gene>
    <name evidence="3" type="ORF">DLM86_04860</name>
</gene>
<dbReference type="NCBIfam" id="TIGR03696">
    <property type="entry name" value="Rhs_assc_core"/>
    <property type="match status" value="1"/>
</dbReference>
<dbReference type="InterPro" id="IPR022385">
    <property type="entry name" value="Rhs_assc_core"/>
</dbReference>
<dbReference type="Gene3D" id="2.60.120.260">
    <property type="entry name" value="Galactose-binding domain-like"/>
    <property type="match status" value="1"/>
</dbReference>
<evidence type="ECO:0000313" key="3">
    <source>
        <dbReference type="EMBL" id="PYI56314.1"/>
    </source>
</evidence>
<dbReference type="Pfam" id="PF07591">
    <property type="entry name" value="PT-HINT"/>
    <property type="match status" value="1"/>
</dbReference>
<accession>A0A2V5KDL9</accession>
<dbReference type="OrthoDB" id="41445at2"/>
<sequence>MKRTKPWISILLITVMILSGFPSVNVAMADEASDQTIVHSVPDYSEHVDAEPPAPPEELVLQTQSSSSDALVEKNGFSLMAATDISGWSKQMNGIAMPQVINESGKDQYADRYRSQEAVDRQSGSLSINVTDLVLPGRDGLDFALSRHYNSNQAQMGEMRSVFTEVSSGWNYYKDYNYWQYVFEGYTSNGSGPYTSYSSLYKTYEEAETACSSYANSTTYAQKVCRVQPRNETYRKFFSWSNVAEKTSYLRSRYDLGAGWALGLPSLQIVKSPPDDGSEIHFHDGTGASYYVSFTYNPEDSNLVGYPRDDVKFYMDNGTYSNGQKSSSYVFSSHDLRKTYFADDGRLLGIKDRFGNEIRFSHVVRTVNGVEYAYVQQITDSIGRIIQLTYDNAIDNPAATEDNVTVTVTYPGEPGKQTVVKYTKKRHIVDGRYEPYLYAVTKAPNTSDQTTTYYEYESVAQRFYFYMYNPTASVYTQLLKRIIYPHSVSNYEYETSSRKLGAYGSMDAFRVKDRSDMNRVGTAVPAFSKPNLALGKPVQVSSYYVDTGGDDTSPDNYIYYYGSNVVDGKSLTSWIPNGGDANPWLYVDLGSVQSFNQVVIRWKNRNPYAQYSIQVSNDATTWSDLYVVNIGSGIAEDIRNLNGNARYVRILNGSNLIELEIYQHPGMNQVGYAYLGDYTDNRTGFPHHATVVTTQDRVQSTITFNEQGQESSIVTLSADGREIRTQENELFHDTYKYKPTRTRFTDQVGPNTQRLYVSRTYNSWGGLASETQPLNWADFNNEATKAEYTTKYEYDASFHFPSKTERKQNANTIQTETIDYHYDPLVPALYGRLKKTVNANGESVEYTYELTDGKVSKAIAIQTLEDGKVARTETEYGPAGVYAFPTKVKQFYTDENNQPQIMETSRTYEVLTGLLMSETAPGGRITTFGYDKLGRPTSVIQPSYTGLNGVIYDVEERTEYAPNQSSAAFDSTNSNVQTLKVKTYTSVRNRSTNSVTPYNVRESFYDGTGNLILRQFHDSQRGHWIPEVQLHYDGMSRPIYAIDAENNVQTMAYDIWGRNSQVTDTHGNIYKSVHDLIQRTTTSYMVTPENAANPDDSVKWNVLEKQFDHLGRPLSYTAYPNWPDRINKVQGFYAYDYVGNVIRSTDPKGYVTNYQYDKLNRLTKITDPLQQATDYSYTALGQIKETKQVDGQTFTTTKTYDELGRIRQTINPAGQSDQWNYNAVGDLSSKRDLNQNSFQYIYDELHRLVASNLGTTSFKTYYEANPFGPVRKEEWNGSSAIRSAAYTYTSNGQLASKVVTSDGLPLSMSNTFDRAGKPTGVTDGFAFTTAYAYDRGRVDKVQTNGAASAPGTDDSQYAKYEYNPNGTLKTITYPRLADGTYLKAQYEYDKMNRLTKVTNVKGTQPISTYQYGYDANSNIVSVTDAAGTTGYEYDKLNRLTKTTRPDGQIVTYTYDGRGNRKTNVGDSLIIREANYTFNPWNELTGVASGGETTEYQYSPETEGLRIKKTSSTGTVRYTYNGKGQVIAESDANNNVTAQYVWGPDRLLMKKDAATGQSYYYLQNGHGDVVQLVSTAGAVVNNYRYDEWGNVLSETESVPNVFKYAGEQYDAEVGLYYLRARYYDPGVGRFISKDAYEGDIANPLTLNLYAYVHNNPLIYIDPTGHWCTSADGLYSHRGDCNYGSNGNYESFWDGHDYDHNGDWEIENGVPVRQYFYEGNVVNKIGDWFKDFGKLEREDIEHLEYVGAQLGGLPYDVPDENVYPVIRGPRASSCNCFTSGTKVLTDEGEKNIEDIEVGDKVLAKDENNPSGELAYKEVTALYRNQRDDIIKLHVGEQIIETTDNHPFWVEGKGWVFAGELQVGDKLQKADESNLTIDKVEFIKLDKPVTVYNFTVADFHTYYVTDIGIWVHNTKCSNNNLSSPNPLPKTIRDQYEEIRLGGGTPRIDPVTGKQKVFNANELKNISGGGTNVWSGSLEYDVPGTSHRILRRPDGKLGYVLNHDYSQPKLFPGPWYPEGGK</sequence>
<dbReference type="SUPFAM" id="SSF49785">
    <property type="entry name" value="Galactose-binding domain-like"/>
    <property type="match status" value="1"/>
</dbReference>
<dbReference type="InterPro" id="IPR031325">
    <property type="entry name" value="RHS_repeat"/>
</dbReference>
<dbReference type="PANTHER" id="PTHR32305:SF17">
    <property type="entry name" value="TRNA NUCLEASE WAPA"/>
    <property type="match status" value="1"/>
</dbReference>
<dbReference type="SMART" id="SM00306">
    <property type="entry name" value="HintN"/>
    <property type="match status" value="1"/>
</dbReference>
<dbReference type="CDD" id="cd00081">
    <property type="entry name" value="Hint"/>
    <property type="match status" value="1"/>
</dbReference>
<dbReference type="PANTHER" id="PTHR32305">
    <property type="match status" value="1"/>
</dbReference>
<dbReference type="Pfam" id="PF25023">
    <property type="entry name" value="TEN_YD-shell"/>
    <property type="match status" value="1"/>
</dbReference>
<reference evidence="3 4" key="1">
    <citation type="submission" date="2018-05" db="EMBL/GenBank/DDBJ databases">
        <title>Paenibacillus flagellatus sp. nov., isolated from selenium mineral soil.</title>
        <authorList>
            <person name="Dai X."/>
        </authorList>
    </citation>
    <scope>NUCLEOTIDE SEQUENCE [LARGE SCALE GENOMIC DNA]</scope>
    <source>
        <strain evidence="3 4">DXL2</strain>
    </source>
</reference>
<dbReference type="InterPro" id="IPR008979">
    <property type="entry name" value="Galactose-bd-like_sf"/>
</dbReference>
<name>A0A2V5KDL9_9BACL</name>
<dbReference type="RefSeq" id="WP_110838842.1">
    <property type="nucleotide sequence ID" value="NZ_QJVJ01000002.1"/>
</dbReference>
<keyword evidence="4" id="KW-1185">Reference proteome</keyword>
<dbReference type="GO" id="GO:0016539">
    <property type="term" value="P:intein-mediated protein splicing"/>
    <property type="evidence" value="ECO:0007669"/>
    <property type="project" value="InterPro"/>
</dbReference>
<comment type="caution">
    <text evidence="3">The sequence shown here is derived from an EMBL/GenBank/DDBJ whole genome shotgun (WGS) entry which is preliminary data.</text>
</comment>
<evidence type="ECO:0000259" key="2">
    <source>
        <dbReference type="PROSITE" id="PS50022"/>
    </source>
</evidence>
<organism evidence="3 4">
    <name type="scientific">Paenibacillus flagellatus</name>
    <dbReference type="NCBI Taxonomy" id="2211139"/>
    <lineage>
        <taxon>Bacteria</taxon>
        <taxon>Bacillati</taxon>
        <taxon>Bacillota</taxon>
        <taxon>Bacilli</taxon>
        <taxon>Bacillales</taxon>
        <taxon>Paenibacillaceae</taxon>
        <taxon>Paenibacillus</taxon>
    </lineage>
</organism>
<evidence type="ECO:0000256" key="1">
    <source>
        <dbReference type="ARBA" id="ARBA00022737"/>
    </source>
</evidence>
<dbReference type="InterPro" id="IPR036844">
    <property type="entry name" value="Hint_dom_sf"/>
</dbReference>
<dbReference type="InterPro" id="IPR006141">
    <property type="entry name" value="Intein_N"/>
</dbReference>
<proteinExistence type="predicted"/>
<dbReference type="Pfam" id="PF05593">
    <property type="entry name" value="RHS_repeat"/>
    <property type="match status" value="2"/>
</dbReference>
<keyword evidence="1" id="KW-0677">Repeat</keyword>
<dbReference type="Pfam" id="PF22633">
    <property type="entry name" value="F5_F8_type_C_2"/>
    <property type="match status" value="1"/>
</dbReference>
<dbReference type="EMBL" id="QJVJ01000002">
    <property type="protein sequence ID" value="PYI56314.1"/>
    <property type="molecule type" value="Genomic_DNA"/>
</dbReference>
<dbReference type="InterPro" id="IPR056823">
    <property type="entry name" value="TEN-like_YD-shell"/>
</dbReference>
<dbReference type="Gene3D" id="2.170.16.10">
    <property type="entry name" value="Hedgehog/Intein (Hint) domain"/>
    <property type="match status" value="1"/>
</dbReference>
<dbReference type="InterPro" id="IPR006530">
    <property type="entry name" value="YD"/>
</dbReference>
<protein>
    <recommendedName>
        <fullName evidence="2">F5/8 type C domain-containing protein</fullName>
    </recommendedName>
</protein>
<dbReference type="Proteomes" id="UP000247476">
    <property type="component" value="Unassembled WGS sequence"/>
</dbReference>
<dbReference type="InterPro" id="IPR000421">
    <property type="entry name" value="FA58C"/>
</dbReference>
<dbReference type="InterPro" id="IPR003587">
    <property type="entry name" value="Hint_dom_N"/>
</dbReference>
<dbReference type="InterPro" id="IPR050708">
    <property type="entry name" value="T6SS_VgrG/RHS"/>
</dbReference>
<feature type="domain" description="F5/8 type C" evidence="2">
    <location>
        <begin position="527"/>
        <end position="650"/>
    </location>
</feature>